<evidence type="ECO:0000313" key="3">
    <source>
        <dbReference type="Proteomes" id="UP000033423"/>
    </source>
</evidence>
<dbReference type="PANTHER" id="PTHR30390:SF7">
    <property type="entry name" value="PHOSPHOHEPTOSE ISOMERASE"/>
    <property type="match status" value="1"/>
</dbReference>
<dbReference type="SUPFAM" id="SSF53697">
    <property type="entry name" value="SIS domain"/>
    <property type="match status" value="1"/>
</dbReference>
<dbReference type="InterPro" id="IPR035461">
    <property type="entry name" value="GmhA/DiaA"/>
</dbReference>
<dbReference type="GO" id="GO:0016853">
    <property type="term" value="F:isomerase activity"/>
    <property type="evidence" value="ECO:0007669"/>
    <property type="project" value="UniProtKB-KW"/>
</dbReference>
<dbReference type="InterPro" id="IPR050099">
    <property type="entry name" value="SIS_GmhA/DiaA_subfam"/>
</dbReference>
<name>A0A0F3GHG4_9BACT</name>
<dbReference type="GO" id="GO:0097367">
    <property type="term" value="F:carbohydrate derivative binding"/>
    <property type="evidence" value="ECO:0007669"/>
    <property type="project" value="InterPro"/>
</dbReference>
<sequence length="200" mass="22124">MKNITDGYYNELFKCVRAILTTDVHGTTISFNEGICRACEIIVQQTYSDHKVIFIGNGGSASIASHMAIDFWKNGKMKSISFNDGAQLTCLGNDYGYKHVFEKPIEMFAEAGDVLLAISSSGRSENILLAVEMAKIKKCKVITMSGFDDDNPLSSSGDLNYYVPSRTYGLVEIIHLSLCHCILDTIMFGDSNYCGQIERI</sequence>
<accession>A0A0F3GHG4</accession>
<comment type="caution">
    <text evidence="2">The sequence shown here is derived from an EMBL/GenBank/DDBJ whole genome shotgun (WGS) entry which is preliminary data.</text>
</comment>
<keyword evidence="2" id="KW-0413">Isomerase</keyword>
<keyword evidence="3" id="KW-1185">Reference proteome</keyword>
<dbReference type="AlphaFoldDB" id="A0A0F3GHG4"/>
<dbReference type="PANTHER" id="PTHR30390">
    <property type="entry name" value="SEDOHEPTULOSE 7-PHOSPHATE ISOMERASE / DNAA INITIATOR-ASSOCIATING FACTOR FOR REPLICATION INITIATION"/>
    <property type="match status" value="1"/>
</dbReference>
<dbReference type="InterPro" id="IPR046348">
    <property type="entry name" value="SIS_dom_sf"/>
</dbReference>
<dbReference type="Proteomes" id="UP000033423">
    <property type="component" value="Unassembled WGS sequence"/>
</dbReference>
<dbReference type="CDD" id="cd05006">
    <property type="entry name" value="SIS_GmhA"/>
    <property type="match status" value="1"/>
</dbReference>
<dbReference type="Gene3D" id="3.40.50.10490">
    <property type="entry name" value="Glucose-6-phosphate isomerase like protein, domain 1"/>
    <property type="match status" value="1"/>
</dbReference>
<dbReference type="InterPro" id="IPR001347">
    <property type="entry name" value="SIS_dom"/>
</dbReference>
<evidence type="ECO:0000259" key="1">
    <source>
        <dbReference type="PROSITE" id="PS51464"/>
    </source>
</evidence>
<dbReference type="PROSITE" id="PS51464">
    <property type="entry name" value="SIS"/>
    <property type="match status" value="1"/>
</dbReference>
<dbReference type="GO" id="GO:1901135">
    <property type="term" value="P:carbohydrate derivative metabolic process"/>
    <property type="evidence" value="ECO:0007669"/>
    <property type="project" value="InterPro"/>
</dbReference>
<evidence type="ECO:0000313" key="2">
    <source>
        <dbReference type="EMBL" id="KJU81321.1"/>
    </source>
</evidence>
<dbReference type="EMBL" id="LACI01002732">
    <property type="protein sequence ID" value="KJU81321.1"/>
    <property type="molecule type" value="Genomic_DNA"/>
</dbReference>
<reference evidence="2 3" key="1">
    <citation type="submission" date="2015-02" db="EMBL/GenBank/DDBJ databases">
        <title>Single-cell genomics of uncultivated deep-branching MTB reveals a conserved set of magnetosome genes.</title>
        <authorList>
            <person name="Kolinko S."/>
            <person name="Richter M."/>
            <person name="Glockner F.O."/>
            <person name="Brachmann A."/>
            <person name="Schuler D."/>
        </authorList>
    </citation>
    <scope>NUCLEOTIDE SEQUENCE [LARGE SCALE GENOMIC DNA]</scope>
    <source>
        <strain evidence="2">TM-1</strain>
    </source>
</reference>
<dbReference type="Pfam" id="PF13580">
    <property type="entry name" value="SIS_2"/>
    <property type="match status" value="1"/>
</dbReference>
<gene>
    <name evidence="2" type="ORF">MBAV_006454</name>
</gene>
<protein>
    <submittedName>
        <fullName evidence="2">Phosphoheptose isomerase</fullName>
    </submittedName>
</protein>
<feature type="domain" description="SIS" evidence="1">
    <location>
        <begin position="42"/>
        <end position="192"/>
    </location>
</feature>
<organism evidence="2 3">
    <name type="scientific">Candidatus Magnetobacterium bavaricum</name>
    <dbReference type="NCBI Taxonomy" id="29290"/>
    <lineage>
        <taxon>Bacteria</taxon>
        <taxon>Pseudomonadati</taxon>
        <taxon>Nitrospirota</taxon>
        <taxon>Thermodesulfovibrionia</taxon>
        <taxon>Thermodesulfovibrionales</taxon>
        <taxon>Candidatus Magnetobacteriaceae</taxon>
        <taxon>Candidatus Magnetobacterium</taxon>
    </lineage>
</organism>
<proteinExistence type="predicted"/>